<accession>A0A3G5AGK7</accession>
<sequence length="208" mass="23709">MAAQLAMAAGESSVPHTVIWDARGIKIKVAGSSAFRSDTYKSYYRSPIRPIDKEEAFYLDWTAQDVHEFLDALRDSPELNRTNLSINVSNLANYLLTDVESHQSQMDEKKRSLELETIERIETVAVLTDIASRIKIWPSGLPIWRFDRSKRVATYNCAELIPKAYSLEKLSKYLSAVPIDEKRNGKWKWATKHDGVSGLYIICNLELI</sequence>
<dbReference type="EMBL" id="MK072410">
    <property type="protein sequence ID" value="AYV84529.1"/>
    <property type="molecule type" value="Genomic_DNA"/>
</dbReference>
<proteinExistence type="predicted"/>
<organism evidence="1">
    <name type="scientific">Hyperionvirus sp</name>
    <dbReference type="NCBI Taxonomy" id="2487770"/>
    <lineage>
        <taxon>Viruses</taxon>
        <taxon>Varidnaviria</taxon>
        <taxon>Bamfordvirae</taxon>
        <taxon>Nucleocytoviricota</taxon>
        <taxon>Megaviricetes</taxon>
        <taxon>Imitervirales</taxon>
        <taxon>Mimiviridae</taxon>
        <taxon>Klosneuvirinae</taxon>
    </lineage>
</organism>
<evidence type="ECO:0000313" key="1">
    <source>
        <dbReference type="EMBL" id="AYV84529.1"/>
    </source>
</evidence>
<name>A0A3G5AGK7_9VIRU</name>
<protein>
    <submittedName>
        <fullName evidence="1">Uncharacterized protein</fullName>
    </submittedName>
</protein>
<reference evidence="1" key="1">
    <citation type="submission" date="2018-10" db="EMBL/GenBank/DDBJ databases">
        <title>Hidden diversity of soil giant viruses.</title>
        <authorList>
            <person name="Schulz F."/>
            <person name="Alteio L."/>
            <person name="Goudeau D."/>
            <person name="Ryan E.M."/>
            <person name="Malmstrom R.R."/>
            <person name="Blanchard J."/>
            <person name="Woyke T."/>
        </authorList>
    </citation>
    <scope>NUCLEOTIDE SEQUENCE</scope>
    <source>
        <strain evidence="1">HYV1</strain>
    </source>
</reference>
<gene>
    <name evidence="1" type="ORF">Hyperionvirus28_17</name>
</gene>